<dbReference type="PROSITE" id="PS01131">
    <property type="entry name" value="RRNA_A_DIMETH"/>
    <property type="match status" value="1"/>
</dbReference>
<organism evidence="6 8">
    <name type="scientific">Aureimonas ureilytica</name>
    <dbReference type="NCBI Taxonomy" id="401562"/>
    <lineage>
        <taxon>Bacteria</taxon>
        <taxon>Pseudomonadati</taxon>
        <taxon>Pseudomonadota</taxon>
        <taxon>Alphaproteobacteria</taxon>
        <taxon>Hyphomicrobiales</taxon>
        <taxon>Aurantimonadaceae</taxon>
        <taxon>Aureimonas</taxon>
    </lineage>
</organism>
<dbReference type="Gene3D" id="3.40.50.150">
    <property type="entry name" value="Vaccinia Virus protein VP39"/>
    <property type="match status" value="1"/>
</dbReference>
<dbReference type="Proteomes" id="UP000078529">
    <property type="component" value="Unassembled WGS sequence"/>
</dbReference>
<dbReference type="PANTHER" id="PTHR11727">
    <property type="entry name" value="DIMETHYLADENOSINE TRANSFERASE"/>
    <property type="match status" value="1"/>
</dbReference>
<dbReference type="PATRIC" id="fig|401562.3.peg.2987"/>
<dbReference type="InterPro" id="IPR029063">
    <property type="entry name" value="SAM-dependent_MTases_sf"/>
</dbReference>
<accession>A0A175R5R4</accession>
<dbReference type="InterPro" id="IPR020598">
    <property type="entry name" value="rRNA_Ade_methylase_Trfase_N"/>
</dbReference>
<keyword evidence="1" id="KW-0489">Methyltransferase</keyword>
<dbReference type="InterPro" id="IPR020596">
    <property type="entry name" value="rRNA_Ade_Mease_Trfase_CS"/>
</dbReference>
<name>A0A175R5R4_9HYPH</name>
<dbReference type="InterPro" id="IPR001737">
    <property type="entry name" value="KsgA/Erm"/>
</dbReference>
<evidence type="ECO:0000313" key="8">
    <source>
        <dbReference type="Proteomes" id="UP000078272"/>
    </source>
</evidence>
<evidence type="ECO:0000313" key="9">
    <source>
        <dbReference type="Proteomes" id="UP000078529"/>
    </source>
</evidence>
<comment type="caution">
    <text evidence="6">The sequence shown here is derived from an EMBL/GenBank/DDBJ whole genome shotgun (WGS) entry which is preliminary data.</text>
</comment>
<dbReference type="RefSeq" id="WP_058601126.1">
    <property type="nucleotide sequence ID" value="NZ_LDPZ01000037.1"/>
</dbReference>
<evidence type="ECO:0000256" key="2">
    <source>
        <dbReference type="ARBA" id="ARBA00022679"/>
    </source>
</evidence>
<dbReference type="GO" id="GO:0000179">
    <property type="term" value="F:rRNA (adenine-N6,N6-)-dimethyltransferase activity"/>
    <property type="evidence" value="ECO:0007669"/>
    <property type="project" value="InterPro"/>
</dbReference>
<keyword evidence="4" id="KW-0694">RNA-binding</keyword>
<dbReference type="EMBL" id="LDQA01000035">
    <property type="protein sequence ID" value="KTR04521.1"/>
    <property type="molecule type" value="Genomic_DNA"/>
</dbReference>
<evidence type="ECO:0000259" key="5">
    <source>
        <dbReference type="SMART" id="SM00650"/>
    </source>
</evidence>
<evidence type="ECO:0000313" key="7">
    <source>
        <dbReference type="EMBL" id="KTR04521.1"/>
    </source>
</evidence>
<dbReference type="CDD" id="cd02440">
    <property type="entry name" value="AdoMet_MTases"/>
    <property type="match status" value="1"/>
</dbReference>
<protein>
    <submittedName>
        <fullName evidence="6">Ribose ABC transporter permease</fullName>
    </submittedName>
</protein>
<dbReference type="OrthoDB" id="9805585at2"/>
<evidence type="ECO:0000256" key="1">
    <source>
        <dbReference type="ARBA" id="ARBA00022603"/>
    </source>
</evidence>
<dbReference type="AlphaFoldDB" id="A0A175R5R4"/>
<gene>
    <name evidence="6" type="ORF">NS226_16320</name>
    <name evidence="7" type="ORF">NS365_15100</name>
</gene>
<dbReference type="STRING" id="401562.NS365_15100"/>
<sequence>MERRTDAATTNKDERNADLARFFGTWIRHPIKMGAVAPSSARYCATMVGAATTELNGPILELGPGLGVVTRALLNAGVAPERITSIEYDREFASTLRERFPRVNVIHGDGFDLDATLGDDGETKFAAILFAIPIVHMEQAERQALFSRYFRRLMPGGNLTQLSYLWKPPVKSVAGVFDVSSTPIVWDNIPPARVWIYSQAAPFAAAGAVH</sequence>
<dbReference type="Proteomes" id="UP000078272">
    <property type="component" value="Unassembled WGS sequence"/>
</dbReference>
<feature type="domain" description="Ribosomal RNA adenine methylase transferase N-terminal" evidence="5">
    <location>
        <begin position="43"/>
        <end position="181"/>
    </location>
</feature>
<dbReference type="PANTHER" id="PTHR11727:SF14">
    <property type="entry name" value="BLL8166 PROTEIN"/>
    <property type="match status" value="1"/>
</dbReference>
<keyword evidence="2" id="KW-0808">Transferase</keyword>
<evidence type="ECO:0000313" key="6">
    <source>
        <dbReference type="EMBL" id="KTQ90097.1"/>
    </source>
</evidence>
<dbReference type="SMART" id="SM00650">
    <property type="entry name" value="rADc"/>
    <property type="match status" value="1"/>
</dbReference>
<dbReference type="SUPFAM" id="SSF53335">
    <property type="entry name" value="S-adenosyl-L-methionine-dependent methyltransferases"/>
    <property type="match status" value="1"/>
</dbReference>
<reference evidence="8 9" key="1">
    <citation type="journal article" date="2016" name="Front. Microbiol.">
        <title>Genomic Resource of Rice Seed Associated Bacteria.</title>
        <authorList>
            <person name="Midha S."/>
            <person name="Bansal K."/>
            <person name="Sharma S."/>
            <person name="Kumar N."/>
            <person name="Patil P.P."/>
            <person name="Chaudhry V."/>
            <person name="Patil P.B."/>
        </authorList>
    </citation>
    <scope>NUCLEOTIDE SEQUENCE [LARGE SCALE GENOMIC DNA]</scope>
    <source>
        <strain evidence="6 8">NS226</strain>
        <strain evidence="7 9">NS365</strain>
    </source>
</reference>
<proteinExistence type="predicted"/>
<dbReference type="EMBL" id="LDPZ01000037">
    <property type="protein sequence ID" value="KTQ90097.1"/>
    <property type="molecule type" value="Genomic_DNA"/>
</dbReference>
<evidence type="ECO:0000256" key="3">
    <source>
        <dbReference type="ARBA" id="ARBA00022691"/>
    </source>
</evidence>
<keyword evidence="9" id="KW-1185">Reference proteome</keyword>
<keyword evidence="3" id="KW-0949">S-adenosyl-L-methionine</keyword>
<dbReference type="GO" id="GO:0003723">
    <property type="term" value="F:RNA binding"/>
    <property type="evidence" value="ECO:0007669"/>
    <property type="project" value="UniProtKB-KW"/>
</dbReference>
<dbReference type="InterPro" id="IPR041698">
    <property type="entry name" value="Methyltransf_25"/>
</dbReference>
<evidence type="ECO:0000256" key="4">
    <source>
        <dbReference type="ARBA" id="ARBA00022884"/>
    </source>
</evidence>
<dbReference type="Pfam" id="PF13649">
    <property type="entry name" value="Methyltransf_25"/>
    <property type="match status" value="1"/>
</dbReference>